<dbReference type="Gene3D" id="2.40.50.100">
    <property type="match status" value="1"/>
</dbReference>
<dbReference type="PROSITE" id="PS50968">
    <property type="entry name" value="BIOTINYL_LIPOYL"/>
    <property type="match status" value="1"/>
</dbReference>
<name>A0A2K1P9N1_9BACT</name>
<dbReference type="InterPro" id="IPR003016">
    <property type="entry name" value="2-oxoA_DH_lipoyl-BS"/>
</dbReference>
<keyword evidence="3" id="KW-0450">Lipoyl</keyword>
<dbReference type="AlphaFoldDB" id="A0A2K1P9N1"/>
<reference evidence="6 7" key="1">
    <citation type="submission" date="2013-12" db="EMBL/GenBank/DDBJ databases">
        <title>Comparative genomics of Petrotoga isolates.</title>
        <authorList>
            <person name="Nesbo C.L."/>
            <person name="Charchuk R."/>
            <person name="Chow K."/>
        </authorList>
    </citation>
    <scope>NUCLEOTIDE SEQUENCE [LARGE SCALE GENOMIC DNA]</scope>
    <source>
        <strain evidence="6 7">DSM 14811</strain>
    </source>
</reference>
<evidence type="ECO:0000256" key="2">
    <source>
        <dbReference type="ARBA" id="ARBA00022679"/>
    </source>
</evidence>
<dbReference type="GO" id="GO:0031405">
    <property type="term" value="F:lipoic acid binding"/>
    <property type="evidence" value="ECO:0007669"/>
    <property type="project" value="TreeGrafter"/>
</dbReference>
<protein>
    <submittedName>
        <fullName evidence="6">Dihydrolipoyllysine succinyltransferase</fullName>
    </submittedName>
</protein>
<dbReference type="EMBL" id="AZRN01000021">
    <property type="protein sequence ID" value="PNR99416.1"/>
    <property type="molecule type" value="Genomic_DNA"/>
</dbReference>
<dbReference type="GO" id="GO:0016407">
    <property type="term" value="F:acetyltransferase activity"/>
    <property type="evidence" value="ECO:0007669"/>
    <property type="project" value="TreeGrafter"/>
</dbReference>
<dbReference type="PANTHER" id="PTHR43178:SF5">
    <property type="entry name" value="LIPOAMIDE ACYLTRANSFERASE COMPONENT OF BRANCHED-CHAIN ALPHA-KETO ACID DEHYDROGENASE COMPLEX, MITOCHONDRIAL"/>
    <property type="match status" value="1"/>
</dbReference>
<evidence type="ECO:0000256" key="1">
    <source>
        <dbReference type="ARBA" id="ARBA00001938"/>
    </source>
</evidence>
<dbReference type="InterPro" id="IPR050743">
    <property type="entry name" value="2-oxoacid_DH_E2_comp"/>
</dbReference>
<keyword evidence="4" id="KW-0012">Acyltransferase</keyword>
<dbReference type="GO" id="GO:0005737">
    <property type="term" value="C:cytoplasm"/>
    <property type="evidence" value="ECO:0007669"/>
    <property type="project" value="TreeGrafter"/>
</dbReference>
<dbReference type="CDD" id="cd06849">
    <property type="entry name" value="lipoyl_domain"/>
    <property type="match status" value="1"/>
</dbReference>
<evidence type="ECO:0000256" key="3">
    <source>
        <dbReference type="ARBA" id="ARBA00022823"/>
    </source>
</evidence>
<dbReference type="InterPro" id="IPR000089">
    <property type="entry name" value="Biotin_lipoyl"/>
</dbReference>
<evidence type="ECO:0000256" key="4">
    <source>
        <dbReference type="ARBA" id="ARBA00023315"/>
    </source>
</evidence>
<gene>
    <name evidence="6" type="ORF">X927_05405</name>
</gene>
<dbReference type="PANTHER" id="PTHR43178">
    <property type="entry name" value="DIHYDROLIPOAMIDE ACETYLTRANSFERASE COMPONENT OF PYRUVATE DEHYDROGENASE COMPLEX"/>
    <property type="match status" value="1"/>
</dbReference>
<proteinExistence type="predicted"/>
<dbReference type="Pfam" id="PF00364">
    <property type="entry name" value="Biotin_lipoyl"/>
    <property type="match status" value="1"/>
</dbReference>
<dbReference type="InterPro" id="IPR011053">
    <property type="entry name" value="Single_hybrid_motif"/>
</dbReference>
<dbReference type="RefSeq" id="WP_103077042.1">
    <property type="nucleotide sequence ID" value="NZ_AZRN01000021.1"/>
</dbReference>
<organism evidence="6 7">
    <name type="scientific">Petrotoga mexicana DSM 14811</name>
    <dbReference type="NCBI Taxonomy" id="1122954"/>
    <lineage>
        <taxon>Bacteria</taxon>
        <taxon>Thermotogati</taxon>
        <taxon>Thermotogota</taxon>
        <taxon>Thermotogae</taxon>
        <taxon>Petrotogales</taxon>
        <taxon>Petrotogaceae</taxon>
        <taxon>Petrotoga</taxon>
    </lineage>
</organism>
<dbReference type="PROSITE" id="PS00189">
    <property type="entry name" value="LIPOYL"/>
    <property type="match status" value="1"/>
</dbReference>
<dbReference type="SUPFAM" id="SSF51230">
    <property type="entry name" value="Single hybrid motif"/>
    <property type="match status" value="1"/>
</dbReference>
<comment type="cofactor">
    <cofactor evidence="1">
        <name>(R)-lipoate</name>
        <dbReference type="ChEBI" id="CHEBI:83088"/>
    </cofactor>
</comment>
<accession>A0A2K1P9N1</accession>
<evidence type="ECO:0000259" key="5">
    <source>
        <dbReference type="PROSITE" id="PS50968"/>
    </source>
</evidence>
<dbReference type="Proteomes" id="UP000236604">
    <property type="component" value="Unassembled WGS sequence"/>
</dbReference>
<feature type="domain" description="Lipoyl-binding" evidence="5">
    <location>
        <begin position="2"/>
        <end position="76"/>
    </location>
</feature>
<comment type="caution">
    <text evidence="6">The sequence shown here is derived from an EMBL/GenBank/DDBJ whole genome shotgun (WGS) entry which is preliminary data.</text>
</comment>
<sequence>MSVEIKVPKISEEGKSGVIIRWYRNEGDQVKEGEEICEVMIEKTTLRITAPSSGTLKIVKKDNDEIEEEEVIGFIES</sequence>
<keyword evidence="2 6" id="KW-0808">Transferase</keyword>
<keyword evidence="7" id="KW-1185">Reference proteome</keyword>
<evidence type="ECO:0000313" key="7">
    <source>
        <dbReference type="Proteomes" id="UP000236604"/>
    </source>
</evidence>
<evidence type="ECO:0000313" key="6">
    <source>
        <dbReference type="EMBL" id="PNR99416.1"/>
    </source>
</evidence>